<evidence type="ECO:0000256" key="1">
    <source>
        <dbReference type="SAM" id="Phobius"/>
    </source>
</evidence>
<dbReference type="EMBL" id="KL584706">
    <property type="protein sequence ID" value="KEQ74792.1"/>
    <property type="molecule type" value="Genomic_DNA"/>
</dbReference>
<dbReference type="AlphaFoldDB" id="A0A074WYE8"/>
<dbReference type="GeneID" id="25407638"/>
<dbReference type="InterPro" id="IPR052979">
    <property type="entry name" value="Adenylate-forming_domain"/>
</dbReference>
<evidence type="ECO:0008006" key="4">
    <source>
        <dbReference type="Google" id="ProtNLM"/>
    </source>
</evidence>
<feature type="transmembrane region" description="Helical" evidence="1">
    <location>
        <begin position="154"/>
        <end position="172"/>
    </location>
</feature>
<keyword evidence="1" id="KW-0472">Membrane</keyword>
<dbReference type="InterPro" id="IPR039261">
    <property type="entry name" value="FNR_nucleotide-bd"/>
</dbReference>
<dbReference type="HOGENOM" id="CLU_005562_3_0_1"/>
<feature type="non-terminal residue" evidence="2">
    <location>
        <position position="1"/>
    </location>
</feature>
<evidence type="ECO:0000313" key="2">
    <source>
        <dbReference type="EMBL" id="KEQ74792.1"/>
    </source>
</evidence>
<feature type="transmembrane region" description="Helical" evidence="1">
    <location>
        <begin position="184"/>
        <end position="204"/>
    </location>
</feature>
<sequence length="417" mass="45333">WDFFSLYRLIYAFVIIANLIALALTTPFASITSSDAATGAAINLCIAVLVRNEHVVNAMYRGVCMLKPSASLAARRIGAKVYSYGGFHSGCATAGMLWYLAFAVLLGVELTDPGKSSAFALAVLISILLLAVSLSAFPAFRVAHHNAFEAIHRYVGWTCVGLLWAQLGASFATSGRPYRESVSLLLVGSPLFWCLSIITLAVMYPWSRLRERDVLVQVLSPQAALLHFNYKRMDVCQGIRITDSPFKETHSFATISGVDDEQGFRVLMSRAGDWTSNFIDNPPTRIWVKGAPIYGVMRVALMFKKVLVVATGTGIGPCLSLLESCSEHPMHVLWMGSNPRRSFGDTIINSVYTADPGACIVDTSRAGRGDILRLAYARYVESQSEAIVIISNANVTRLVVGGLESRGIPVFGAIFDS</sequence>
<dbReference type="PANTHER" id="PTHR33927:SF5">
    <property type="entry name" value="ENZYME, PUTATIVE (AFU_ORTHOLOGUE AFUA_8G01222)-RELATED"/>
    <property type="match status" value="1"/>
</dbReference>
<proteinExistence type="predicted"/>
<organism evidence="2 3">
    <name type="scientific">Aureobasidium namibiae CBS 147.97</name>
    <dbReference type="NCBI Taxonomy" id="1043004"/>
    <lineage>
        <taxon>Eukaryota</taxon>
        <taxon>Fungi</taxon>
        <taxon>Dikarya</taxon>
        <taxon>Ascomycota</taxon>
        <taxon>Pezizomycotina</taxon>
        <taxon>Dothideomycetes</taxon>
        <taxon>Dothideomycetidae</taxon>
        <taxon>Dothideales</taxon>
        <taxon>Saccotheciaceae</taxon>
        <taxon>Aureobasidium</taxon>
    </lineage>
</organism>
<dbReference type="OrthoDB" id="3142841at2759"/>
<keyword evidence="1" id="KW-0812">Transmembrane</keyword>
<evidence type="ECO:0000313" key="3">
    <source>
        <dbReference type="Proteomes" id="UP000027730"/>
    </source>
</evidence>
<gene>
    <name evidence="2" type="ORF">M436DRAFT_10417</name>
</gene>
<keyword evidence="1" id="KW-1133">Transmembrane helix</keyword>
<dbReference type="RefSeq" id="XP_013428836.1">
    <property type="nucleotide sequence ID" value="XM_013573382.2"/>
</dbReference>
<dbReference type="Proteomes" id="UP000027730">
    <property type="component" value="Unassembled WGS sequence"/>
</dbReference>
<keyword evidence="3" id="KW-1185">Reference proteome</keyword>
<feature type="transmembrane region" description="Helical" evidence="1">
    <location>
        <begin position="118"/>
        <end position="142"/>
    </location>
</feature>
<dbReference type="PANTHER" id="PTHR33927">
    <property type="entry name" value="TRANSMEMBRANE PROTEIN"/>
    <property type="match status" value="1"/>
</dbReference>
<feature type="non-terminal residue" evidence="2">
    <location>
        <position position="417"/>
    </location>
</feature>
<dbReference type="SUPFAM" id="SSF52343">
    <property type="entry name" value="Ferredoxin reductase-like, C-terminal NADP-linked domain"/>
    <property type="match status" value="1"/>
</dbReference>
<name>A0A074WYE8_9PEZI</name>
<protein>
    <recommendedName>
        <fullName evidence="4">Integral membrane protein TmpA</fullName>
    </recommendedName>
</protein>
<reference evidence="2 3" key="1">
    <citation type="journal article" date="2014" name="BMC Genomics">
        <title>Genome sequencing of four Aureobasidium pullulans varieties: biotechnological potential, stress tolerance, and description of new species.</title>
        <authorList>
            <person name="Gostin Ar C."/>
            <person name="Ohm R.A."/>
            <person name="Kogej T."/>
            <person name="Sonjak S."/>
            <person name="Turk M."/>
            <person name="Zajc J."/>
            <person name="Zalar P."/>
            <person name="Grube M."/>
            <person name="Sun H."/>
            <person name="Han J."/>
            <person name="Sharma A."/>
            <person name="Chiniquy J."/>
            <person name="Ngan C.Y."/>
            <person name="Lipzen A."/>
            <person name="Barry K."/>
            <person name="Grigoriev I.V."/>
            <person name="Gunde-Cimerman N."/>
        </authorList>
    </citation>
    <scope>NUCLEOTIDE SEQUENCE [LARGE SCALE GENOMIC DNA]</scope>
    <source>
        <strain evidence="2 3">CBS 147.97</strain>
    </source>
</reference>
<feature type="transmembrane region" description="Helical" evidence="1">
    <location>
        <begin position="6"/>
        <end position="24"/>
    </location>
</feature>
<accession>A0A074WYE8</accession>
<feature type="transmembrane region" description="Helical" evidence="1">
    <location>
        <begin position="81"/>
        <end position="106"/>
    </location>
</feature>